<evidence type="ECO:0000256" key="2">
    <source>
        <dbReference type="ARBA" id="ARBA00023136"/>
    </source>
</evidence>
<proteinExistence type="predicted"/>
<dbReference type="GO" id="GO:0009279">
    <property type="term" value="C:cell outer membrane"/>
    <property type="evidence" value="ECO:0007669"/>
    <property type="project" value="UniProtKB-SubCell"/>
</dbReference>
<dbReference type="InterPro" id="IPR006664">
    <property type="entry name" value="OMP_bac"/>
</dbReference>
<organism evidence="7 8">
    <name type="scientific">Agrobacterium tumefaciens</name>
    <dbReference type="NCBI Taxonomy" id="358"/>
    <lineage>
        <taxon>Bacteria</taxon>
        <taxon>Pseudomonadati</taxon>
        <taxon>Pseudomonadota</taxon>
        <taxon>Alphaproteobacteria</taxon>
        <taxon>Hyphomicrobiales</taxon>
        <taxon>Rhizobiaceae</taxon>
        <taxon>Rhizobium/Agrobacterium group</taxon>
        <taxon>Agrobacterium</taxon>
        <taxon>Agrobacterium tumefaciens complex</taxon>
    </lineage>
</organism>
<comment type="subcellular location">
    <subcellularLocation>
        <location evidence="1">Cell outer membrane</location>
    </subcellularLocation>
</comment>
<accession>A0A176XIK1</accession>
<dbReference type="PANTHER" id="PTHR30329">
    <property type="entry name" value="STATOR ELEMENT OF FLAGELLAR MOTOR COMPLEX"/>
    <property type="match status" value="1"/>
</dbReference>
<reference evidence="7 8" key="1">
    <citation type="submission" date="2016-05" db="EMBL/GenBank/DDBJ databases">
        <authorList>
            <person name="Lavstsen T."/>
            <person name="Jespersen J.S."/>
        </authorList>
    </citation>
    <scope>NUCLEOTIDE SEQUENCE [LARGE SCALE GENOMIC DNA]</scope>
    <source>
        <strain evidence="7 8">KCJ1736</strain>
    </source>
</reference>
<evidence type="ECO:0000256" key="4">
    <source>
        <dbReference type="PROSITE-ProRule" id="PRU00473"/>
    </source>
</evidence>
<dbReference type="PANTHER" id="PTHR30329:SF21">
    <property type="entry name" value="LIPOPROTEIN YIAD-RELATED"/>
    <property type="match status" value="1"/>
</dbReference>
<dbReference type="Pfam" id="PF00691">
    <property type="entry name" value="OmpA"/>
    <property type="match status" value="1"/>
</dbReference>
<evidence type="ECO:0000313" key="7">
    <source>
        <dbReference type="EMBL" id="OAE49011.1"/>
    </source>
</evidence>
<dbReference type="AlphaFoldDB" id="A0A176XIK1"/>
<evidence type="ECO:0000313" key="8">
    <source>
        <dbReference type="Proteomes" id="UP000077098"/>
    </source>
</evidence>
<dbReference type="PROSITE" id="PS51123">
    <property type="entry name" value="OMPA_2"/>
    <property type="match status" value="1"/>
</dbReference>
<feature type="domain" description="OmpA-like" evidence="6">
    <location>
        <begin position="56"/>
        <end position="177"/>
    </location>
</feature>
<keyword evidence="3" id="KW-0998">Cell outer membrane</keyword>
<feature type="region of interest" description="Disordered" evidence="5">
    <location>
        <begin position="137"/>
        <end position="168"/>
    </location>
</feature>
<evidence type="ECO:0000256" key="1">
    <source>
        <dbReference type="ARBA" id="ARBA00004442"/>
    </source>
</evidence>
<dbReference type="InterPro" id="IPR036737">
    <property type="entry name" value="OmpA-like_sf"/>
</dbReference>
<keyword evidence="2 4" id="KW-0472">Membrane</keyword>
<sequence length="177" mass="19405">MFREVDFAASTFNERVEQSGASFSSETSSFGLKDIDNTTRMKTETTLVELGAKQVNGRILVSLPSDVLFDFDKSNIRPDAEATLSQLSEVLITMHDSRVEITGHTDSKGSDEYNDKLSIRRANSVKAWLEENGVISKMTTAGQGERSPVAPNQTASGSDDPNGRQKNRRVEFIIGGN</sequence>
<evidence type="ECO:0000256" key="5">
    <source>
        <dbReference type="SAM" id="MobiDB-lite"/>
    </source>
</evidence>
<feature type="compositionally biased region" description="Polar residues" evidence="5">
    <location>
        <begin position="150"/>
        <end position="159"/>
    </location>
</feature>
<comment type="caution">
    <text evidence="7">The sequence shown here is derived from an EMBL/GenBank/DDBJ whole genome shotgun (WGS) entry which is preliminary data.</text>
</comment>
<evidence type="ECO:0000259" key="6">
    <source>
        <dbReference type="PROSITE" id="PS51123"/>
    </source>
</evidence>
<dbReference type="Proteomes" id="UP000077098">
    <property type="component" value="Unassembled WGS sequence"/>
</dbReference>
<name>A0A176XIK1_AGRTU</name>
<dbReference type="EMBL" id="LXPS01000004">
    <property type="protein sequence ID" value="OAE49011.1"/>
    <property type="molecule type" value="Genomic_DNA"/>
</dbReference>
<evidence type="ECO:0000256" key="3">
    <source>
        <dbReference type="ARBA" id="ARBA00023237"/>
    </source>
</evidence>
<gene>
    <name evidence="7" type="ORF">A7J57_20340</name>
</gene>
<protein>
    <recommendedName>
        <fullName evidence="6">OmpA-like domain-containing protein</fullName>
    </recommendedName>
</protein>
<dbReference type="Gene3D" id="3.30.1330.60">
    <property type="entry name" value="OmpA-like domain"/>
    <property type="match status" value="1"/>
</dbReference>
<dbReference type="CDD" id="cd07185">
    <property type="entry name" value="OmpA_C-like"/>
    <property type="match status" value="1"/>
</dbReference>
<dbReference type="InterPro" id="IPR050330">
    <property type="entry name" value="Bact_OuterMem_StrucFunc"/>
</dbReference>
<dbReference type="InterPro" id="IPR006665">
    <property type="entry name" value="OmpA-like"/>
</dbReference>
<dbReference type="PRINTS" id="PR01021">
    <property type="entry name" value="OMPADOMAIN"/>
</dbReference>
<dbReference type="SUPFAM" id="SSF103088">
    <property type="entry name" value="OmpA-like"/>
    <property type="match status" value="1"/>
</dbReference>